<comment type="similarity">
    <text evidence="2 7">Belongs to the phosphohexose mutase family.</text>
</comment>
<accession>A0A1Y5SN03</accession>
<dbReference type="FunCoup" id="A0A1Y5SN03">
    <property type="interactions" value="296"/>
</dbReference>
<protein>
    <submittedName>
        <fullName evidence="12">Phosphomannomutase/phosphoglucomutase</fullName>
        <ecNumber evidence="12">5.4.2.2</ecNumber>
    </submittedName>
</protein>
<dbReference type="InterPro" id="IPR005845">
    <property type="entry name" value="A-D-PHexomutase_a/b/a-II"/>
</dbReference>
<dbReference type="InterPro" id="IPR005843">
    <property type="entry name" value="A-D-PHexomutase_C"/>
</dbReference>
<evidence type="ECO:0000259" key="9">
    <source>
        <dbReference type="Pfam" id="PF02878"/>
    </source>
</evidence>
<evidence type="ECO:0000259" key="10">
    <source>
        <dbReference type="Pfam" id="PF02879"/>
    </source>
</evidence>
<keyword evidence="13" id="KW-1185">Reference proteome</keyword>
<dbReference type="PANTHER" id="PTHR43771:SF2">
    <property type="entry name" value="PHOSPHOMANNOMUTASE_PHOSPHOGLUCOMUTASE"/>
    <property type="match status" value="1"/>
</dbReference>
<reference evidence="12 13" key="1">
    <citation type="submission" date="2017-03" db="EMBL/GenBank/DDBJ databases">
        <authorList>
            <person name="Afonso C.L."/>
            <person name="Miller P.J."/>
            <person name="Scott M.A."/>
            <person name="Spackman E."/>
            <person name="Goraichik I."/>
            <person name="Dimitrov K.M."/>
            <person name="Suarez D.L."/>
            <person name="Swayne D.E."/>
        </authorList>
    </citation>
    <scope>NUCLEOTIDE SEQUENCE [LARGE SCALE GENOMIC DNA]</scope>
    <source>
        <strain evidence="12 13">CECT 7691</strain>
    </source>
</reference>
<dbReference type="GO" id="GO:0000287">
    <property type="term" value="F:magnesium ion binding"/>
    <property type="evidence" value="ECO:0007669"/>
    <property type="project" value="InterPro"/>
</dbReference>
<dbReference type="GO" id="GO:0004614">
    <property type="term" value="F:phosphoglucomutase activity"/>
    <property type="evidence" value="ECO:0007669"/>
    <property type="project" value="UniProtKB-EC"/>
</dbReference>
<dbReference type="InterPro" id="IPR036900">
    <property type="entry name" value="A-D-PHexomutase_C_sf"/>
</dbReference>
<name>A0A1Y5SN03_9PROT</name>
<dbReference type="OrthoDB" id="9803322at2"/>
<evidence type="ECO:0000313" key="12">
    <source>
        <dbReference type="EMBL" id="SLN41485.1"/>
    </source>
</evidence>
<dbReference type="InterPro" id="IPR005841">
    <property type="entry name" value="Alpha-D-phosphohexomutase_SF"/>
</dbReference>
<evidence type="ECO:0000256" key="1">
    <source>
        <dbReference type="ARBA" id="ARBA00001946"/>
    </source>
</evidence>
<dbReference type="RefSeq" id="WP_085882971.1">
    <property type="nucleotide sequence ID" value="NZ_FWFR01000001.1"/>
</dbReference>
<dbReference type="NCBIfam" id="NF046027">
    <property type="entry name" value="PhglucPhmanMutPgmG"/>
    <property type="match status" value="1"/>
</dbReference>
<comment type="cofactor">
    <cofactor evidence="1">
        <name>Mg(2+)</name>
        <dbReference type="ChEBI" id="CHEBI:18420"/>
    </cofactor>
</comment>
<dbReference type="SUPFAM" id="SSF53738">
    <property type="entry name" value="Phosphoglucomutase, first 3 domains"/>
    <property type="match status" value="3"/>
</dbReference>
<evidence type="ECO:0000256" key="5">
    <source>
        <dbReference type="ARBA" id="ARBA00022842"/>
    </source>
</evidence>
<dbReference type="PROSITE" id="PS00710">
    <property type="entry name" value="PGM_PMM"/>
    <property type="match status" value="1"/>
</dbReference>
<dbReference type="InterPro" id="IPR005846">
    <property type="entry name" value="A-D-PHexomutase_a/b/a-III"/>
</dbReference>
<dbReference type="PANTHER" id="PTHR43771">
    <property type="entry name" value="PHOSPHOMANNOMUTASE"/>
    <property type="match status" value="1"/>
</dbReference>
<dbReference type="CDD" id="cd03089">
    <property type="entry name" value="PMM_PGM"/>
    <property type="match status" value="1"/>
</dbReference>
<organism evidence="12 13">
    <name type="scientific">Oceanibacterium hippocampi</name>
    <dbReference type="NCBI Taxonomy" id="745714"/>
    <lineage>
        <taxon>Bacteria</taxon>
        <taxon>Pseudomonadati</taxon>
        <taxon>Pseudomonadota</taxon>
        <taxon>Alphaproteobacteria</taxon>
        <taxon>Sneathiellales</taxon>
        <taxon>Sneathiellaceae</taxon>
        <taxon>Oceanibacterium</taxon>
    </lineage>
</organism>
<feature type="domain" description="Alpha-D-phosphohexomutase alpha/beta/alpha" evidence="9">
    <location>
        <begin position="12"/>
        <end position="127"/>
    </location>
</feature>
<dbReference type="Pfam" id="PF02880">
    <property type="entry name" value="PGM_PMM_III"/>
    <property type="match status" value="1"/>
</dbReference>
<proteinExistence type="inferred from homology"/>
<dbReference type="EC" id="5.4.2.2" evidence="12"/>
<dbReference type="InterPro" id="IPR016066">
    <property type="entry name" value="A-D-PHexomutase_CS"/>
</dbReference>
<evidence type="ECO:0000259" key="8">
    <source>
        <dbReference type="Pfam" id="PF00408"/>
    </source>
</evidence>
<dbReference type="EMBL" id="FWFR01000001">
    <property type="protein sequence ID" value="SLN41485.1"/>
    <property type="molecule type" value="Genomic_DNA"/>
</dbReference>
<dbReference type="AlphaFoldDB" id="A0A1Y5SN03"/>
<feature type="domain" description="Alpha-D-phosphohexomutase alpha/beta/alpha" evidence="11">
    <location>
        <begin position="257"/>
        <end position="363"/>
    </location>
</feature>
<dbReference type="InParanoid" id="A0A1Y5SN03"/>
<dbReference type="InterPro" id="IPR016055">
    <property type="entry name" value="A-D-PHexomutase_a/b/a-I/II/III"/>
</dbReference>
<evidence type="ECO:0000256" key="2">
    <source>
        <dbReference type="ARBA" id="ARBA00010231"/>
    </source>
</evidence>
<dbReference type="GO" id="GO:0005975">
    <property type="term" value="P:carbohydrate metabolic process"/>
    <property type="evidence" value="ECO:0007669"/>
    <property type="project" value="InterPro"/>
</dbReference>
<evidence type="ECO:0000256" key="4">
    <source>
        <dbReference type="ARBA" id="ARBA00022723"/>
    </source>
</evidence>
<keyword evidence="4 7" id="KW-0479">Metal-binding</keyword>
<gene>
    <name evidence="12" type="primary">algC</name>
    <name evidence="12" type="ORF">OCH7691_01757</name>
</gene>
<keyword evidence="3" id="KW-0597">Phosphoprotein</keyword>
<dbReference type="PRINTS" id="PR00509">
    <property type="entry name" value="PGMPMM"/>
</dbReference>
<dbReference type="Gene3D" id="3.30.310.50">
    <property type="entry name" value="Alpha-D-phosphohexomutase, C-terminal domain"/>
    <property type="match status" value="1"/>
</dbReference>
<dbReference type="InterPro" id="IPR005844">
    <property type="entry name" value="A-D-PHexomutase_a/b/a-I"/>
</dbReference>
<feature type="domain" description="Alpha-D-phosphohexomutase C-terminal" evidence="8">
    <location>
        <begin position="373"/>
        <end position="448"/>
    </location>
</feature>
<evidence type="ECO:0000256" key="6">
    <source>
        <dbReference type="ARBA" id="ARBA00023235"/>
    </source>
</evidence>
<keyword evidence="6 12" id="KW-0413">Isomerase</keyword>
<evidence type="ECO:0000256" key="7">
    <source>
        <dbReference type="RuleBase" id="RU004326"/>
    </source>
</evidence>
<evidence type="ECO:0000313" key="13">
    <source>
        <dbReference type="Proteomes" id="UP000193200"/>
    </source>
</evidence>
<dbReference type="Pfam" id="PF00408">
    <property type="entry name" value="PGM_PMM_IV"/>
    <property type="match status" value="1"/>
</dbReference>
<keyword evidence="5 7" id="KW-0460">Magnesium</keyword>
<dbReference type="Gene3D" id="3.40.120.10">
    <property type="entry name" value="Alpha-D-Glucose-1,6-Bisphosphate, subunit A, domain 3"/>
    <property type="match status" value="3"/>
</dbReference>
<dbReference type="Proteomes" id="UP000193200">
    <property type="component" value="Unassembled WGS sequence"/>
</dbReference>
<sequence>MSERHDFHPTILREYDIRGIMGETLSPADARAIGRTFGTIVARKGGAKVAVGYDGRLSSPDLEAALVEGLTAAGIDVVRIGRGPTPMLYFAVYHCDADGGIMVTGSHNPPSHNGFKIMLGKASFFGADIQELGRMAAAGDWVSGAGTATEIPVMDDYVARILKDADVPREMAVVWDAGNGAAGEALVKICAKLPGRHVLLYEDIDGTFPNHHPDPTVPENLADLIRTVRGTGADFGVAFDGDGDRIGVVDGEGRVLWGDQLITLLARDVLAENPGATIIADVKASKVLFDDIAAHGGKPLMWRTGHSMIKKKMVEEKSPFAGEMSGHIFFADRYYGYDDALYVGVRFLNLAARSDRSVAALRDGLAPVVNTPEIRFDCAEDRKFKVPDEIKARLKARGADFNDIDGVRVTTTDGWWLLRASNTQAVLVARCEAGDEAGLERLKAELAAELKASGVEADL</sequence>
<evidence type="ECO:0000256" key="3">
    <source>
        <dbReference type="ARBA" id="ARBA00022553"/>
    </source>
</evidence>
<dbReference type="SUPFAM" id="SSF55957">
    <property type="entry name" value="Phosphoglucomutase, C-terminal domain"/>
    <property type="match status" value="1"/>
</dbReference>
<evidence type="ECO:0000259" key="11">
    <source>
        <dbReference type="Pfam" id="PF02880"/>
    </source>
</evidence>
<dbReference type="Pfam" id="PF02879">
    <property type="entry name" value="PGM_PMM_II"/>
    <property type="match status" value="1"/>
</dbReference>
<dbReference type="Pfam" id="PF02878">
    <property type="entry name" value="PGM_PMM_I"/>
    <property type="match status" value="1"/>
</dbReference>
<feature type="domain" description="Alpha-D-phosphohexomutase alpha/beta/alpha" evidence="10">
    <location>
        <begin position="156"/>
        <end position="253"/>
    </location>
</feature>